<accession>A0A8E4G5R9</accession>
<evidence type="ECO:0000313" key="4">
    <source>
        <dbReference type="Proteomes" id="UP000515493"/>
    </source>
</evidence>
<dbReference type="KEGG" id="xeu:XSP_001550"/>
<feature type="region of interest" description="Disordered" evidence="1">
    <location>
        <begin position="187"/>
        <end position="213"/>
    </location>
</feature>
<organism evidence="2">
    <name type="scientific">Xanthomonas euroxanthea</name>
    <dbReference type="NCBI Taxonomy" id="2259622"/>
    <lineage>
        <taxon>Bacteria</taxon>
        <taxon>Pseudomonadati</taxon>
        <taxon>Pseudomonadota</taxon>
        <taxon>Gammaproteobacteria</taxon>
        <taxon>Lysobacterales</taxon>
        <taxon>Lysobacteraceae</taxon>
        <taxon>Xanthomonas</taxon>
    </lineage>
</organism>
<dbReference type="Proteomes" id="UP000515493">
    <property type="component" value="Chromosome"/>
</dbReference>
<sequence>MWVVEVSGERPTLQALEASRIEGSPLQEVDSVYRLDAARFEGLQGPSEVRRRGEELLASLRIYQVLYALAPGQIGLGQVREIVQGQTTTHHVAIVESLVVSMSLVSIQLGDGPIVYAKQSSGPAFNQFEAAFQGGRLGEQLKSYLAQPINDWTNLARIIELIKHAVGGPKALESRGWVSQKDLKRFDHTANHPSSGPTARHSADRTLPPDAPMTLDEGKALALSLTRNWLLAQASSTGSL</sequence>
<dbReference type="AlphaFoldDB" id="A0A8E4G5R9"/>
<dbReference type="RefSeq" id="WP_147421360.1">
    <property type="nucleotide sequence ID" value="NZ_LR861803.1"/>
</dbReference>
<dbReference type="GeneID" id="79388877"/>
<dbReference type="EMBL" id="LR861803">
    <property type="protein sequence ID" value="CAD1790210.1"/>
    <property type="molecule type" value="Genomic_DNA"/>
</dbReference>
<evidence type="ECO:0000313" key="2">
    <source>
        <dbReference type="EMBL" id="CAD0322155.1"/>
    </source>
</evidence>
<protein>
    <submittedName>
        <fullName evidence="2">Uncharacterized protein</fullName>
    </submittedName>
</protein>
<evidence type="ECO:0000313" key="3">
    <source>
        <dbReference type="EMBL" id="CAD1790210.1"/>
    </source>
</evidence>
<dbReference type="EMBL" id="LR824641">
    <property type="protein sequence ID" value="CAD0322155.1"/>
    <property type="molecule type" value="Genomic_DNA"/>
</dbReference>
<evidence type="ECO:0000256" key="1">
    <source>
        <dbReference type="SAM" id="MobiDB-lite"/>
    </source>
</evidence>
<reference evidence="2 4" key="1">
    <citation type="submission" date="2020-07" db="EMBL/GenBank/DDBJ databases">
        <authorList>
            <person name="Teixeira M."/>
        </authorList>
    </citation>
    <scope>NUCLEOTIDE SEQUENCE</scope>
    <source>
        <strain evidence="3">1</strain>
        <strain evidence="2">Xanthomonas sp. CPBF 367</strain>
    </source>
</reference>
<proteinExistence type="predicted"/>
<gene>
    <name evidence="2" type="ORF">XSP_001550</name>
</gene>
<name>A0A8E4G5R9_9XANT</name>